<comment type="subcellular location">
    <subcellularLocation>
        <location evidence="1">Endoplasmic reticulum membrane</location>
        <topology evidence="1">Multi-pass membrane protein</topology>
    </subcellularLocation>
</comment>
<keyword evidence="14" id="KW-1185">Reference proteome</keyword>
<feature type="transmembrane region" description="Helical" evidence="12">
    <location>
        <begin position="166"/>
        <end position="188"/>
    </location>
</feature>
<keyword evidence="9" id="KW-0811">Translocation</keyword>
<keyword evidence="5 12" id="KW-0812">Transmembrane</keyword>
<dbReference type="OrthoDB" id="200187at2759"/>
<evidence type="ECO:0000256" key="12">
    <source>
        <dbReference type="SAM" id="Phobius"/>
    </source>
</evidence>
<keyword evidence="6" id="KW-0256">Endoplasmic reticulum</keyword>
<dbReference type="PANTHER" id="PTHR12443">
    <property type="entry name" value="TRANSLOCATION PROTEIN SEC62"/>
    <property type="match status" value="1"/>
</dbReference>
<sequence>MQSQVGTSMPPQGAVPGKPQQPQQQRVPLAKEKNPVAIHVATAIRHNKLLKQRSGILTSTKNKADFFRFKRFVRAIQSDDFKKKLAKADKNLPPIPDKIEAINQIFIMLIQNQLIIPVEKLKTKDAKAKGIKIDKQTPALEPSSKAVLQPDAYYVWAFTPPNPYMLLYSILGICVVFAVILFPLWPFWMRKGVWYLSTSLLVFVGLFFVTAIIRLIIYLITLATMKNQLWLFPNLFEDCGVLESFQPFYAWEDSSSNEKKKKKVSKNKVAKSQIESSDSISTNTNESTPAISTKSTSSKIAETSTKKRVATVEDVD</sequence>
<protein>
    <recommendedName>
        <fullName evidence="3">Translocation protein SEC62</fullName>
    </recommendedName>
</protein>
<feature type="compositionally biased region" description="Polar residues" evidence="11">
    <location>
        <begin position="273"/>
        <end position="303"/>
    </location>
</feature>
<feature type="compositionally biased region" description="Polar residues" evidence="11">
    <location>
        <begin position="1"/>
        <end position="10"/>
    </location>
</feature>
<evidence type="ECO:0000256" key="5">
    <source>
        <dbReference type="ARBA" id="ARBA00022692"/>
    </source>
</evidence>
<evidence type="ECO:0000256" key="7">
    <source>
        <dbReference type="ARBA" id="ARBA00022927"/>
    </source>
</evidence>
<proteinExistence type="inferred from homology"/>
<keyword evidence="10 12" id="KW-0472">Membrane</keyword>
<keyword evidence="4" id="KW-0813">Transport</keyword>
<evidence type="ECO:0000256" key="3">
    <source>
        <dbReference type="ARBA" id="ARBA00021257"/>
    </source>
</evidence>
<dbReference type="InterPro" id="IPR011553">
    <property type="entry name" value="Sec62_asco"/>
</dbReference>
<feature type="region of interest" description="Disordered" evidence="11">
    <location>
        <begin position="1"/>
        <end position="30"/>
    </location>
</feature>
<dbReference type="GO" id="GO:0005789">
    <property type="term" value="C:endoplasmic reticulum membrane"/>
    <property type="evidence" value="ECO:0007669"/>
    <property type="project" value="UniProtKB-SubCell"/>
</dbReference>
<reference evidence="13" key="1">
    <citation type="submission" date="2020-11" db="EMBL/GenBank/DDBJ databases">
        <title>Kefir isolates.</title>
        <authorList>
            <person name="Marcisauskas S."/>
            <person name="Kim Y."/>
            <person name="Blasche S."/>
        </authorList>
    </citation>
    <scope>NUCLEOTIDE SEQUENCE</scope>
    <source>
        <strain evidence="13">Olga-1</strain>
    </source>
</reference>
<keyword evidence="8 12" id="KW-1133">Transmembrane helix</keyword>
<evidence type="ECO:0000256" key="2">
    <source>
        <dbReference type="ARBA" id="ARBA00010604"/>
    </source>
</evidence>
<evidence type="ECO:0000256" key="6">
    <source>
        <dbReference type="ARBA" id="ARBA00022824"/>
    </source>
</evidence>
<comment type="caution">
    <text evidence="13">The sequence shown here is derived from an EMBL/GenBank/DDBJ whole genome shotgun (WGS) entry which is preliminary data.</text>
</comment>
<keyword evidence="7" id="KW-0653">Protein transport</keyword>
<evidence type="ECO:0000256" key="9">
    <source>
        <dbReference type="ARBA" id="ARBA00023010"/>
    </source>
</evidence>
<evidence type="ECO:0000313" key="13">
    <source>
        <dbReference type="EMBL" id="KAG0690410.1"/>
    </source>
</evidence>
<evidence type="ECO:0000256" key="10">
    <source>
        <dbReference type="ARBA" id="ARBA00023136"/>
    </source>
</evidence>
<feature type="region of interest" description="Disordered" evidence="11">
    <location>
        <begin position="273"/>
        <end position="316"/>
    </location>
</feature>
<dbReference type="AlphaFoldDB" id="A0A9P7BHE9"/>
<dbReference type="NCBIfam" id="TIGR00869">
    <property type="entry name" value="sec62"/>
    <property type="match status" value="1"/>
</dbReference>
<evidence type="ECO:0000313" key="14">
    <source>
        <dbReference type="Proteomes" id="UP000697127"/>
    </source>
</evidence>
<organism evidence="13 14">
    <name type="scientific">Pichia californica</name>
    <dbReference type="NCBI Taxonomy" id="460514"/>
    <lineage>
        <taxon>Eukaryota</taxon>
        <taxon>Fungi</taxon>
        <taxon>Dikarya</taxon>
        <taxon>Ascomycota</taxon>
        <taxon>Saccharomycotina</taxon>
        <taxon>Pichiomycetes</taxon>
        <taxon>Pichiales</taxon>
        <taxon>Pichiaceae</taxon>
        <taxon>Pichia</taxon>
    </lineage>
</organism>
<evidence type="ECO:0000256" key="8">
    <source>
        <dbReference type="ARBA" id="ARBA00022989"/>
    </source>
</evidence>
<feature type="transmembrane region" description="Helical" evidence="12">
    <location>
        <begin position="194"/>
        <end position="220"/>
    </location>
</feature>
<gene>
    <name evidence="13" type="primary">SEC62</name>
    <name evidence="13" type="ORF">C6P40_003013</name>
</gene>
<dbReference type="GO" id="GO:0031204">
    <property type="term" value="P:post-translational protein targeting to membrane, translocation"/>
    <property type="evidence" value="ECO:0007669"/>
    <property type="project" value="TreeGrafter"/>
</dbReference>
<evidence type="ECO:0000256" key="4">
    <source>
        <dbReference type="ARBA" id="ARBA00022448"/>
    </source>
</evidence>
<dbReference type="Proteomes" id="UP000697127">
    <property type="component" value="Unassembled WGS sequence"/>
</dbReference>
<evidence type="ECO:0000256" key="11">
    <source>
        <dbReference type="SAM" id="MobiDB-lite"/>
    </source>
</evidence>
<name>A0A9P7BHE9_9ASCO</name>
<evidence type="ECO:0000256" key="1">
    <source>
        <dbReference type="ARBA" id="ARBA00004477"/>
    </source>
</evidence>
<comment type="similarity">
    <text evidence="2">Belongs to the SEC62 family.</text>
</comment>
<accession>A0A9P7BHE9</accession>
<dbReference type="InterPro" id="IPR004728">
    <property type="entry name" value="Sec62"/>
</dbReference>
<dbReference type="EMBL" id="PUHW01000033">
    <property type="protein sequence ID" value="KAG0690410.1"/>
    <property type="molecule type" value="Genomic_DNA"/>
</dbReference>
<dbReference type="Pfam" id="PF03839">
    <property type="entry name" value="Sec62"/>
    <property type="match status" value="1"/>
</dbReference>
<dbReference type="PANTHER" id="PTHR12443:SF9">
    <property type="entry name" value="TRANSLOCATION PROTEIN SEC62"/>
    <property type="match status" value="1"/>
</dbReference>